<feature type="compositionally biased region" description="Low complexity" evidence="1">
    <location>
        <begin position="26"/>
        <end position="39"/>
    </location>
</feature>
<dbReference type="STRING" id="909613.UO65_0465"/>
<name>W7JDQ8_9PSEU</name>
<evidence type="ECO:0000313" key="3">
    <source>
        <dbReference type="Proteomes" id="UP000019277"/>
    </source>
</evidence>
<accession>W7JDQ8</accession>
<comment type="caution">
    <text evidence="2">The sequence shown here is derived from an EMBL/GenBank/DDBJ whole genome shotgun (WGS) entry which is preliminary data.</text>
</comment>
<organism evidence="2 3">
    <name type="scientific">Actinokineospora spheciospongiae</name>
    <dbReference type="NCBI Taxonomy" id="909613"/>
    <lineage>
        <taxon>Bacteria</taxon>
        <taxon>Bacillati</taxon>
        <taxon>Actinomycetota</taxon>
        <taxon>Actinomycetes</taxon>
        <taxon>Pseudonocardiales</taxon>
        <taxon>Pseudonocardiaceae</taxon>
        <taxon>Actinokineospora</taxon>
    </lineage>
</organism>
<reference evidence="2 3" key="1">
    <citation type="journal article" date="2014" name="Genome Announc.">
        <title>Draft Genome Sequence of the Antitrypanosomally Active Sponge-Associated Bacterium Actinokineospora sp. Strain EG49.</title>
        <authorList>
            <person name="Harjes J."/>
            <person name="Ryu T."/>
            <person name="Abdelmohsen U.R."/>
            <person name="Moitinho-Silva L."/>
            <person name="Horn H."/>
            <person name="Ravasi T."/>
            <person name="Hentschel U."/>
        </authorList>
    </citation>
    <scope>NUCLEOTIDE SEQUENCE [LARGE SCALE GENOMIC DNA]</scope>
    <source>
        <strain evidence="2 3">EG49</strain>
    </source>
</reference>
<proteinExistence type="predicted"/>
<sequence>MLARTPGPGEHRCGPTPCPRRLACHPSTRPSSRSARRPSSSPPWPPHPREGSR</sequence>
<evidence type="ECO:0000256" key="1">
    <source>
        <dbReference type="SAM" id="MobiDB-lite"/>
    </source>
</evidence>
<dbReference type="Proteomes" id="UP000019277">
    <property type="component" value="Unassembled WGS sequence"/>
</dbReference>
<feature type="region of interest" description="Disordered" evidence="1">
    <location>
        <begin position="1"/>
        <end position="53"/>
    </location>
</feature>
<evidence type="ECO:0000313" key="2">
    <source>
        <dbReference type="EMBL" id="EWC64139.1"/>
    </source>
</evidence>
<gene>
    <name evidence="2" type="ORF">UO65_0465</name>
</gene>
<keyword evidence="3" id="KW-1185">Reference proteome</keyword>
<protein>
    <submittedName>
        <fullName evidence="2">Uncharacterized protein</fullName>
    </submittedName>
</protein>
<dbReference type="AlphaFoldDB" id="W7JDQ8"/>
<dbReference type="EMBL" id="AYXG01000020">
    <property type="protein sequence ID" value="EWC64139.1"/>
    <property type="molecule type" value="Genomic_DNA"/>
</dbReference>